<keyword evidence="2" id="KW-0446">Lipid-binding</keyword>
<dbReference type="InterPro" id="IPR014352">
    <property type="entry name" value="FERM/acyl-CoA-bd_prot_sf"/>
</dbReference>
<keyword evidence="5" id="KW-1185">Reference proteome</keyword>
<organism evidence="4 5">
    <name type="scientific">Capsaspora owczarzaki (strain ATCC 30864)</name>
    <dbReference type="NCBI Taxonomy" id="595528"/>
    <lineage>
        <taxon>Eukaryota</taxon>
        <taxon>Filasterea</taxon>
        <taxon>Capsaspora</taxon>
    </lineage>
</organism>
<accession>A0A0D2X3K5</accession>
<evidence type="ECO:0000259" key="3">
    <source>
        <dbReference type="PROSITE" id="PS51228"/>
    </source>
</evidence>
<dbReference type="EMBL" id="KE346367">
    <property type="protein sequence ID" value="KJE94469.1"/>
    <property type="molecule type" value="Genomic_DNA"/>
</dbReference>
<reference evidence="5" key="1">
    <citation type="submission" date="2011-02" db="EMBL/GenBank/DDBJ databases">
        <title>The Genome Sequence of Capsaspora owczarzaki ATCC 30864.</title>
        <authorList>
            <person name="Russ C."/>
            <person name="Cuomo C."/>
            <person name="Burger G."/>
            <person name="Gray M.W."/>
            <person name="Holland P.W.H."/>
            <person name="King N."/>
            <person name="Lang F.B.F."/>
            <person name="Roger A.J."/>
            <person name="Ruiz-Trillo I."/>
            <person name="Young S.K."/>
            <person name="Zeng Q."/>
            <person name="Gargeya S."/>
            <person name="Alvarado L."/>
            <person name="Berlin A."/>
            <person name="Chapman S.B."/>
            <person name="Chen Z."/>
            <person name="Freedman E."/>
            <person name="Gellesch M."/>
            <person name="Goldberg J."/>
            <person name="Griggs A."/>
            <person name="Gujja S."/>
            <person name="Heilman E."/>
            <person name="Heiman D."/>
            <person name="Howarth C."/>
            <person name="Mehta T."/>
            <person name="Neiman D."/>
            <person name="Pearson M."/>
            <person name="Roberts A."/>
            <person name="Saif S."/>
            <person name="Shea T."/>
            <person name="Shenoy N."/>
            <person name="Sisk P."/>
            <person name="Stolte C."/>
            <person name="Sykes S."/>
            <person name="White J."/>
            <person name="Yandava C."/>
            <person name="Haas B."/>
            <person name="Nusbaum C."/>
            <person name="Birren B."/>
        </authorList>
    </citation>
    <scope>NUCLEOTIDE SEQUENCE</scope>
    <source>
        <strain evidence="5">ATCC 30864</strain>
    </source>
</reference>
<dbReference type="PRINTS" id="PR00689">
    <property type="entry name" value="ACOABINDINGP"/>
</dbReference>
<evidence type="ECO:0000313" key="4">
    <source>
        <dbReference type="EMBL" id="KJE94469.1"/>
    </source>
</evidence>
<dbReference type="GO" id="GO:0006631">
    <property type="term" value="P:fatty acid metabolic process"/>
    <property type="evidence" value="ECO:0007669"/>
    <property type="project" value="TreeGrafter"/>
</dbReference>
<dbReference type="Gene3D" id="1.20.80.10">
    <property type="match status" value="1"/>
</dbReference>
<dbReference type="AlphaFoldDB" id="A0A0D2X3K5"/>
<dbReference type="InterPro" id="IPR035984">
    <property type="entry name" value="Acyl-CoA-binding_sf"/>
</dbReference>
<dbReference type="SUPFAM" id="SSF47027">
    <property type="entry name" value="Acyl-CoA binding protein"/>
    <property type="match status" value="1"/>
</dbReference>
<dbReference type="GO" id="GO:0000062">
    <property type="term" value="F:fatty-acyl-CoA binding"/>
    <property type="evidence" value="ECO:0007669"/>
    <property type="project" value="InterPro"/>
</dbReference>
<evidence type="ECO:0000256" key="2">
    <source>
        <dbReference type="ARBA" id="ARBA00023121"/>
    </source>
</evidence>
<feature type="domain" description="ACB" evidence="3">
    <location>
        <begin position="33"/>
        <end position="118"/>
    </location>
</feature>
<dbReference type="PROSITE" id="PS00880">
    <property type="entry name" value="ACB_1"/>
    <property type="match status" value="1"/>
</dbReference>
<dbReference type="PANTHER" id="PTHR23310">
    <property type="entry name" value="ACYL-COA-BINDING PROTEIN, ACBP"/>
    <property type="match status" value="1"/>
</dbReference>
<dbReference type="PhylomeDB" id="A0A0D2X3K5"/>
<dbReference type="PROSITE" id="PS51228">
    <property type="entry name" value="ACB_2"/>
    <property type="match status" value="1"/>
</dbReference>
<proteinExistence type="inferred from homology"/>
<dbReference type="PANTHER" id="PTHR23310:SF62">
    <property type="entry name" value="ACYL-COA BINDING PROTEIN 1, ISOFORM A"/>
    <property type="match status" value="1"/>
</dbReference>
<evidence type="ECO:0000256" key="1">
    <source>
        <dbReference type="ARBA" id="ARBA00005567"/>
    </source>
</evidence>
<keyword evidence="4" id="KW-0675">Receptor</keyword>
<protein>
    <submittedName>
        <fullName evidence="4">Diazepam-binding inhibitor (GABA receptor modulator, acyl-CoA-binding protein)</fullName>
    </submittedName>
</protein>
<gene>
    <name evidence="4" type="ORF">CAOG_009823</name>
</gene>
<dbReference type="OrthoDB" id="346910at2759"/>
<dbReference type="Pfam" id="PF00887">
    <property type="entry name" value="ACBP"/>
    <property type="match status" value="1"/>
</dbReference>
<comment type="similarity">
    <text evidence="1">Belongs to the ACBP family.</text>
</comment>
<dbReference type="STRING" id="595528.A0A0D2X3K5"/>
<name>A0A0D2X3K5_CAPO3</name>
<sequence length="119" mass="13052">MFRNALSQVARPALLRAPATRAFTSTGARALAPSAAFEKAQKDVTTLPEKPGNDVMLQLYALFKQASEGKNTKPQPSRFNFVDRAKWDAWAKLDSLSQADAEKQYIELVTKLLKAAGKA</sequence>
<dbReference type="InterPro" id="IPR000582">
    <property type="entry name" value="Acyl-CoA-binding_protein"/>
</dbReference>
<dbReference type="InParanoid" id="A0A0D2X3K5"/>
<dbReference type="Proteomes" id="UP000008743">
    <property type="component" value="Unassembled WGS sequence"/>
</dbReference>
<dbReference type="InterPro" id="IPR022408">
    <property type="entry name" value="Acyl-CoA-binding_prot_CS"/>
</dbReference>
<evidence type="ECO:0000313" key="5">
    <source>
        <dbReference type="Proteomes" id="UP000008743"/>
    </source>
</evidence>